<protein>
    <submittedName>
        <fullName evidence="2">Uncharacterized protein</fullName>
    </submittedName>
</protein>
<sequence length="459" mass="49235">MQTTPALNQASQVSYFQTVKAHLRTTPGRMQTLLAAGIVGALLIALTGFGAYQGVRGAVQTLGKDTVPSIVAAEQIRFLLASAHANAMNAVLLKEDDSGTSSKAFRAEMDQAQQALVTAAKNITYGSEEQKPITAVMMALGSYERLLGQAHAKGAETALPDLTAANQLMQTVILPATVALDQANFDHLTASFNSHHAAFYLQMTPLVLIALATLAALLAAQTYLMRKTRRTLNLGLLAATVILGLASLYGATSLQAIEKKLVSSKFDAFDSIHSLSKARALAYEANADESLLLIYRGHPEAQAQATADFKQRIAQIMAIEPAQLDAATKSKTKFGGLLGAELVNITYPGEEAAALLTARTWADYVEIDKQIRELESSGRYAESQALALGYQAGQSNWAFDAFDKALGKTTAINQAAFDQDIADAFARLNRFPYLLFGAVLASILAIVLGMKPRLDEYRF</sequence>
<feature type="transmembrane region" description="Helical" evidence="1">
    <location>
        <begin position="232"/>
        <end position="251"/>
    </location>
</feature>
<accession>A0ABW0M5U6</accession>
<feature type="transmembrane region" description="Helical" evidence="1">
    <location>
        <begin position="199"/>
        <end position="220"/>
    </location>
</feature>
<gene>
    <name evidence="2" type="ORF">ACFPM8_06280</name>
</gene>
<comment type="caution">
    <text evidence="2">The sequence shown here is derived from an EMBL/GenBank/DDBJ whole genome shotgun (WGS) entry which is preliminary data.</text>
</comment>
<dbReference type="EMBL" id="JBHSMT010000011">
    <property type="protein sequence ID" value="MFC5473564.1"/>
    <property type="molecule type" value="Genomic_DNA"/>
</dbReference>
<feature type="transmembrane region" description="Helical" evidence="1">
    <location>
        <begin position="431"/>
        <end position="450"/>
    </location>
</feature>
<proteinExistence type="predicted"/>
<evidence type="ECO:0000313" key="3">
    <source>
        <dbReference type="Proteomes" id="UP001596045"/>
    </source>
</evidence>
<keyword evidence="3" id="KW-1185">Reference proteome</keyword>
<keyword evidence="1" id="KW-1133">Transmembrane helix</keyword>
<name>A0ABW0M5U6_9BURK</name>
<evidence type="ECO:0000256" key="1">
    <source>
        <dbReference type="SAM" id="Phobius"/>
    </source>
</evidence>
<feature type="transmembrane region" description="Helical" evidence="1">
    <location>
        <begin position="33"/>
        <end position="52"/>
    </location>
</feature>
<keyword evidence="1" id="KW-0472">Membrane</keyword>
<keyword evidence="1" id="KW-0812">Transmembrane</keyword>
<dbReference type="RefSeq" id="WP_378996149.1">
    <property type="nucleotide sequence ID" value="NZ_JBHSMT010000011.1"/>
</dbReference>
<evidence type="ECO:0000313" key="2">
    <source>
        <dbReference type="EMBL" id="MFC5473564.1"/>
    </source>
</evidence>
<reference evidence="3" key="1">
    <citation type="journal article" date="2019" name="Int. J. Syst. Evol. Microbiol.">
        <title>The Global Catalogue of Microorganisms (GCM) 10K type strain sequencing project: providing services to taxonomists for standard genome sequencing and annotation.</title>
        <authorList>
            <consortium name="The Broad Institute Genomics Platform"/>
            <consortium name="The Broad Institute Genome Sequencing Center for Infectious Disease"/>
            <person name="Wu L."/>
            <person name="Ma J."/>
        </authorList>
    </citation>
    <scope>NUCLEOTIDE SEQUENCE [LARGE SCALE GENOMIC DNA]</scope>
    <source>
        <strain evidence="3">JCM 17066</strain>
    </source>
</reference>
<organism evidence="2 3">
    <name type="scientific">Paraherbaspirillum soli</name>
    <dbReference type="NCBI Taxonomy" id="631222"/>
    <lineage>
        <taxon>Bacteria</taxon>
        <taxon>Pseudomonadati</taxon>
        <taxon>Pseudomonadota</taxon>
        <taxon>Betaproteobacteria</taxon>
        <taxon>Burkholderiales</taxon>
        <taxon>Oxalobacteraceae</taxon>
        <taxon>Paraherbaspirillum</taxon>
    </lineage>
</organism>
<dbReference type="Proteomes" id="UP001596045">
    <property type="component" value="Unassembled WGS sequence"/>
</dbReference>